<dbReference type="Proteomes" id="UP000320338">
    <property type="component" value="Unassembled WGS sequence"/>
</dbReference>
<gene>
    <name evidence="2" type="ORF">PHY01_27920</name>
</gene>
<dbReference type="AlphaFoldDB" id="A0A4Y3WRU1"/>
<name>A0A4Y3WRU1_9PSEU</name>
<dbReference type="EMBL" id="BJNG01000019">
    <property type="protein sequence ID" value="GEC20509.1"/>
    <property type="molecule type" value="Genomic_DNA"/>
</dbReference>
<protein>
    <submittedName>
        <fullName evidence="2">Uncharacterized protein</fullName>
    </submittedName>
</protein>
<evidence type="ECO:0000313" key="3">
    <source>
        <dbReference type="Proteomes" id="UP000320338"/>
    </source>
</evidence>
<reference evidence="2 3" key="1">
    <citation type="submission" date="2019-06" db="EMBL/GenBank/DDBJ databases">
        <title>Whole genome shotgun sequence of Pseudonocardia hydrocarbonoxydans NBRC 14498.</title>
        <authorList>
            <person name="Hosoyama A."/>
            <person name="Uohara A."/>
            <person name="Ohji S."/>
            <person name="Ichikawa N."/>
        </authorList>
    </citation>
    <scope>NUCLEOTIDE SEQUENCE [LARGE SCALE GENOMIC DNA]</scope>
    <source>
        <strain evidence="2 3">NBRC 14498</strain>
    </source>
</reference>
<feature type="region of interest" description="Disordered" evidence="1">
    <location>
        <begin position="49"/>
        <end position="73"/>
    </location>
</feature>
<proteinExistence type="predicted"/>
<feature type="compositionally biased region" description="Gly residues" evidence="1">
    <location>
        <begin position="61"/>
        <end position="73"/>
    </location>
</feature>
<accession>A0A4Y3WRU1</accession>
<evidence type="ECO:0000256" key="1">
    <source>
        <dbReference type="SAM" id="MobiDB-lite"/>
    </source>
</evidence>
<comment type="caution">
    <text evidence="2">The sequence shown here is derived from an EMBL/GenBank/DDBJ whole genome shotgun (WGS) entry which is preliminary data.</text>
</comment>
<keyword evidence="3" id="KW-1185">Reference proteome</keyword>
<evidence type="ECO:0000313" key="2">
    <source>
        <dbReference type="EMBL" id="GEC20509.1"/>
    </source>
</evidence>
<sequence>MTLLVARRAVTRRRRPGRRIALSRPALAGIALARPALAGMALTRVARPGRPAGVWPRTGSGRSGYGPGGGCDM</sequence>
<organism evidence="2 3">
    <name type="scientific">Pseudonocardia hydrocarbonoxydans</name>
    <dbReference type="NCBI Taxonomy" id="76726"/>
    <lineage>
        <taxon>Bacteria</taxon>
        <taxon>Bacillati</taxon>
        <taxon>Actinomycetota</taxon>
        <taxon>Actinomycetes</taxon>
        <taxon>Pseudonocardiales</taxon>
        <taxon>Pseudonocardiaceae</taxon>
        <taxon>Pseudonocardia</taxon>
    </lineage>
</organism>